<organism evidence="1 2">
    <name type="scientific">Variovorax paradoxus (strain EPS)</name>
    <dbReference type="NCBI Taxonomy" id="595537"/>
    <lineage>
        <taxon>Bacteria</taxon>
        <taxon>Pseudomonadati</taxon>
        <taxon>Pseudomonadota</taxon>
        <taxon>Betaproteobacteria</taxon>
        <taxon>Burkholderiales</taxon>
        <taxon>Comamonadaceae</taxon>
        <taxon>Variovorax</taxon>
    </lineage>
</organism>
<reference evidence="1 2" key="2">
    <citation type="journal article" date="2013" name="Genome Announc.">
        <title>Genome of the Root-Associated Plant Growth-Promoting Bacterium Variovorax paradoxus Strain EPS.</title>
        <authorList>
            <person name="Han J.I."/>
            <person name="Spain J.C."/>
            <person name="Leadbetter J.R."/>
            <person name="Ovchinnikova G."/>
            <person name="Goodwin L.A."/>
            <person name="Han C.S."/>
            <person name="Woyke T."/>
            <person name="Davenport K.W."/>
            <person name="Orwin P.M."/>
        </authorList>
    </citation>
    <scope>NUCLEOTIDE SEQUENCE [LARGE SCALE GENOMIC DNA]</scope>
    <source>
        <strain evidence="1 2">EPS</strain>
    </source>
</reference>
<reference evidence="2" key="1">
    <citation type="submission" date="2010-12" db="EMBL/GenBank/DDBJ databases">
        <title>Complete sequence of Variovorax paradoxus EPS.</title>
        <authorList>
            <consortium name="US DOE Joint Genome Institute"/>
            <person name="Lucas S."/>
            <person name="Copeland A."/>
            <person name="Lapidus A."/>
            <person name="Cheng J.-F."/>
            <person name="Goodwin L."/>
            <person name="Pitluck S."/>
            <person name="Teshima H."/>
            <person name="Detter J.C."/>
            <person name="Han C."/>
            <person name="Tapia R."/>
            <person name="Land M."/>
            <person name="Hauser L."/>
            <person name="Kyrpides N."/>
            <person name="Ivanova N."/>
            <person name="Ovchinnikova G."/>
            <person name="Orwin P."/>
            <person name="Han J.-I.G."/>
            <person name="Woyke T."/>
        </authorList>
    </citation>
    <scope>NUCLEOTIDE SEQUENCE [LARGE SCALE GENOMIC DNA]</scope>
    <source>
        <strain evidence="2">EPS</strain>
    </source>
</reference>
<dbReference type="AlphaFoldDB" id="E6V654"/>
<dbReference type="Proteomes" id="UP000008917">
    <property type="component" value="Chromosome"/>
</dbReference>
<dbReference type="Pfam" id="PF08843">
    <property type="entry name" value="AbiEii"/>
    <property type="match status" value="1"/>
</dbReference>
<evidence type="ECO:0008006" key="3">
    <source>
        <dbReference type="Google" id="ProtNLM"/>
    </source>
</evidence>
<proteinExistence type="predicted"/>
<dbReference type="KEGG" id="vpe:Varpa_4118"/>
<dbReference type="Gene3D" id="3.10.450.620">
    <property type="entry name" value="JHP933, nucleotidyltransferase-like core domain"/>
    <property type="match status" value="1"/>
</dbReference>
<dbReference type="eggNOG" id="COG2253">
    <property type="taxonomic scope" value="Bacteria"/>
</dbReference>
<dbReference type="InterPro" id="IPR014942">
    <property type="entry name" value="AbiEii"/>
</dbReference>
<gene>
    <name evidence="1" type="ordered locus">Varpa_4118</name>
</gene>
<dbReference type="STRING" id="595537.Varpa_4118"/>
<protein>
    <recommendedName>
        <fullName evidence="3">Nucleotidyl transferase AbiEii/AbiGii toxin family protein</fullName>
    </recommendedName>
</protein>
<accession>E6V654</accession>
<dbReference type="HOGENOM" id="CLU_058622_1_0_4"/>
<evidence type="ECO:0000313" key="1">
    <source>
        <dbReference type="EMBL" id="ADU38289.1"/>
    </source>
</evidence>
<evidence type="ECO:0000313" key="2">
    <source>
        <dbReference type="Proteomes" id="UP000008917"/>
    </source>
</evidence>
<sequence length="324" mass="36049">MGLQNQRRTADPQIVNDLYLKTARLLTQVAPFVFADETFALKGGTAINLFVRDMPRLSVDLDLVLPDHTLSRDAALRKIKDSLGKAADALKAKGFRTHLSGVPAADETKLFVKRDDAEVKVEVNYVMRGTVKPVSVMGLAPRAQEVLQAELDIPVVSLDDVYGGKLVAAMDRQHPRDLFDVMQLLENEGITSGIRRAFVVYLASHKRPIHEVLFPRLRDVSTEFQANFQGMTTEPVELDALLAARDQMIATLHKELDAEERAFLVTLANAAPEWHRMGIAHLGAMPAIQWKLQNLAKLKELNPAKFEEQSRELAEKISGLGEAR</sequence>
<name>E6V654_VARPE</name>
<dbReference type="EMBL" id="CP002417">
    <property type="protein sequence ID" value="ADU38289.1"/>
    <property type="molecule type" value="Genomic_DNA"/>
</dbReference>